<dbReference type="InterPro" id="IPR050226">
    <property type="entry name" value="NagZ_Beta-hexosaminidase"/>
</dbReference>
<protein>
    <recommendedName>
        <fullName evidence="3">beta-N-acetylhexosaminidase</fullName>
        <ecNumber evidence="3">3.2.1.52</ecNumber>
    </recommendedName>
</protein>
<feature type="compositionally biased region" description="Low complexity" evidence="6">
    <location>
        <begin position="120"/>
        <end position="134"/>
    </location>
</feature>
<dbReference type="InterPro" id="IPR017853">
    <property type="entry name" value="GH"/>
</dbReference>
<dbReference type="SUPFAM" id="SSF51445">
    <property type="entry name" value="(Trans)glycosidases"/>
    <property type="match status" value="1"/>
</dbReference>
<dbReference type="PANTHER" id="PTHR30480">
    <property type="entry name" value="BETA-HEXOSAMINIDASE-RELATED"/>
    <property type="match status" value="1"/>
</dbReference>
<feature type="region of interest" description="Disordered" evidence="6">
    <location>
        <begin position="54"/>
        <end position="143"/>
    </location>
</feature>
<dbReference type="Proteomes" id="UP001596047">
    <property type="component" value="Unassembled WGS sequence"/>
</dbReference>
<feature type="compositionally biased region" description="Polar residues" evidence="6">
    <location>
        <begin position="54"/>
        <end position="74"/>
    </location>
</feature>
<evidence type="ECO:0000256" key="5">
    <source>
        <dbReference type="ARBA" id="ARBA00023295"/>
    </source>
</evidence>
<dbReference type="NCBIfam" id="NF003740">
    <property type="entry name" value="PRK05337.1"/>
    <property type="match status" value="1"/>
</dbReference>
<evidence type="ECO:0000313" key="8">
    <source>
        <dbReference type="EMBL" id="MFC5647807.1"/>
    </source>
</evidence>
<evidence type="ECO:0000256" key="6">
    <source>
        <dbReference type="SAM" id="MobiDB-lite"/>
    </source>
</evidence>
<reference evidence="9" key="1">
    <citation type="journal article" date="2019" name="Int. J. Syst. Evol. Microbiol.">
        <title>The Global Catalogue of Microorganisms (GCM) 10K type strain sequencing project: providing services to taxonomists for standard genome sequencing and annotation.</title>
        <authorList>
            <consortium name="The Broad Institute Genomics Platform"/>
            <consortium name="The Broad Institute Genome Sequencing Center for Infectious Disease"/>
            <person name="Wu L."/>
            <person name="Ma J."/>
        </authorList>
    </citation>
    <scope>NUCLEOTIDE SEQUENCE [LARGE SCALE GENOMIC DNA]</scope>
    <source>
        <strain evidence="9">CGMCC 1.3240</strain>
    </source>
</reference>
<comment type="similarity">
    <text evidence="2">Belongs to the glycosyl hydrolase 3 family.</text>
</comment>
<evidence type="ECO:0000256" key="3">
    <source>
        <dbReference type="ARBA" id="ARBA00012663"/>
    </source>
</evidence>
<evidence type="ECO:0000256" key="1">
    <source>
        <dbReference type="ARBA" id="ARBA00001231"/>
    </source>
</evidence>
<organism evidence="8 9">
    <name type="scientific">Paenibacillus solisilvae</name>
    <dbReference type="NCBI Taxonomy" id="2486751"/>
    <lineage>
        <taxon>Bacteria</taxon>
        <taxon>Bacillati</taxon>
        <taxon>Bacillota</taxon>
        <taxon>Bacilli</taxon>
        <taxon>Bacillales</taxon>
        <taxon>Paenibacillaceae</taxon>
        <taxon>Paenibacillus</taxon>
    </lineage>
</organism>
<dbReference type="InterPro" id="IPR001764">
    <property type="entry name" value="Glyco_hydro_3_N"/>
</dbReference>
<dbReference type="EC" id="3.2.1.52" evidence="3"/>
<dbReference type="GO" id="GO:0004563">
    <property type="term" value="F:beta-N-acetylhexosaminidase activity"/>
    <property type="evidence" value="ECO:0007669"/>
    <property type="project" value="UniProtKB-EC"/>
</dbReference>
<dbReference type="Gene3D" id="3.20.20.300">
    <property type="entry name" value="Glycoside hydrolase, family 3, N-terminal domain"/>
    <property type="match status" value="1"/>
</dbReference>
<comment type="catalytic activity">
    <reaction evidence="1">
        <text>Hydrolysis of terminal non-reducing N-acetyl-D-hexosamine residues in N-acetyl-beta-D-hexosaminides.</text>
        <dbReference type="EC" id="3.2.1.52"/>
    </reaction>
</comment>
<feature type="compositionally biased region" description="Polar residues" evidence="6">
    <location>
        <begin position="94"/>
        <end position="106"/>
    </location>
</feature>
<keyword evidence="5 8" id="KW-0326">Glycosidase</keyword>
<evidence type="ECO:0000259" key="7">
    <source>
        <dbReference type="Pfam" id="PF00933"/>
    </source>
</evidence>
<feature type="compositionally biased region" description="Gly residues" evidence="6">
    <location>
        <begin position="108"/>
        <end position="119"/>
    </location>
</feature>
<sequence length="504" mass="52952">MKKGPGKAEYWNEEHQVKWRCASMRAGKSKLAILLLACVLAAGCADKGNRNQNEHTGLTGTNGQNSESGNQVNVPGNGDSEAGQTDPSGAGGDSVNNGEGNADSNTGSGSGGGSSGNPGPGSEVGNEPGESGEPPAEDAVSEKVRQQLAAMTLDEKLGEMIIAGIAGNTAGEQTKRMIAQQHVGGIIFYKENVTDPKGVVKYVNQLNGWNKDNDAPLFISVDEEGGRVSRLPGLERLPTGREVGKANSTSYAAEIGGFLGDASSSMGFNMDFAPVLDINSNPKNPVIGDRSFGATSKLVTDMGMNVMKGIASAGVIPVVKHFPGHGDTSVDSHLELPVVKKSLTQLKAFEWVPFKEAIQEGADVVMIAHILFPKLDPSYPASLSKVVITDELRGTLGFKGVVITDDLTMGAIAKNYGMGEAAVRTIKAGSDILLVAHGYDNVDKILAALKSSVKKGDITQKRIDESVTRILQLKEKYQLTDDTTIQTPNLTNLNAAIRKATAAH</sequence>
<accession>A0ABW0VS67</accession>
<proteinExistence type="inferred from homology"/>
<gene>
    <name evidence="8" type="primary">nagZ</name>
    <name evidence="8" type="ORF">ACFPYJ_01490</name>
</gene>
<name>A0ABW0VS67_9BACL</name>
<evidence type="ECO:0000313" key="9">
    <source>
        <dbReference type="Proteomes" id="UP001596047"/>
    </source>
</evidence>
<keyword evidence="4 8" id="KW-0378">Hydrolase</keyword>
<dbReference type="PANTHER" id="PTHR30480:SF13">
    <property type="entry name" value="BETA-HEXOSAMINIDASE"/>
    <property type="match status" value="1"/>
</dbReference>
<evidence type="ECO:0000256" key="4">
    <source>
        <dbReference type="ARBA" id="ARBA00022801"/>
    </source>
</evidence>
<comment type="caution">
    <text evidence="8">The sequence shown here is derived from an EMBL/GenBank/DDBJ whole genome shotgun (WGS) entry which is preliminary data.</text>
</comment>
<dbReference type="RefSeq" id="WP_379186263.1">
    <property type="nucleotide sequence ID" value="NZ_JBHSOW010000007.1"/>
</dbReference>
<dbReference type="InterPro" id="IPR036962">
    <property type="entry name" value="Glyco_hydro_3_N_sf"/>
</dbReference>
<keyword evidence="9" id="KW-1185">Reference proteome</keyword>
<dbReference type="Pfam" id="PF00933">
    <property type="entry name" value="Glyco_hydro_3"/>
    <property type="match status" value="1"/>
</dbReference>
<feature type="domain" description="Glycoside hydrolase family 3 N-terminal" evidence="7">
    <location>
        <begin position="152"/>
        <end position="473"/>
    </location>
</feature>
<evidence type="ECO:0000256" key="2">
    <source>
        <dbReference type="ARBA" id="ARBA00005336"/>
    </source>
</evidence>
<dbReference type="EMBL" id="JBHSOW010000007">
    <property type="protein sequence ID" value="MFC5647807.1"/>
    <property type="molecule type" value="Genomic_DNA"/>
</dbReference>